<evidence type="ECO:0000256" key="1">
    <source>
        <dbReference type="SAM" id="MobiDB-lite"/>
    </source>
</evidence>
<protein>
    <submittedName>
        <fullName evidence="2">Uncharacterized protein</fullName>
    </submittedName>
</protein>
<accession>E3BJ08</accession>
<name>E3BJ08_9VIBR</name>
<dbReference type="EMBL" id="AEIU01000068">
    <property type="protein sequence ID" value="EFP96934.1"/>
    <property type="molecule type" value="Genomic_DNA"/>
</dbReference>
<sequence length="72" mass="8017">MDDDNHQHSKDVANLGESLGNVRIVQRHSSSLDRSTDIEFLVKSTLDNDSIYQPVSDQTLSSNDKSRTGEVI</sequence>
<gene>
    <name evidence="2" type="ORF">VIBC2010_19990</name>
</gene>
<reference evidence="2 3" key="1">
    <citation type="journal article" date="2012" name="Int. J. Syst. Evol. Microbiol.">
        <title>Vibrio caribbeanicus sp. nov., isolated from the marine sponge Scleritoderma cyanea.</title>
        <authorList>
            <person name="Hoffmann M."/>
            <person name="Monday S.R."/>
            <person name="Allard M.W."/>
            <person name="Strain E.A."/>
            <person name="Whittaker P."/>
            <person name="Naum M."/>
            <person name="McCarthy P.J."/>
            <person name="Lopez J.V."/>
            <person name="Fischer M."/>
            <person name="Brown E.W."/>
        </authorList>
    </citation>
    <scope>NUCLEOTIDE SEQUENCE [LARGE SCALE GENOMIC DNA]</scope>
    <source>
        <strain evidence="2 3">ATCC BAA-2122</strain>
    </source>
</reference>
<proteinExistence type="predicted"/>
<evidence type="ECO:0000313" key="3">
    <source>
        <dbReference type="Proteomes" id="UP000002943"/>
    </source>
</evidence>
<comment type="caution">
    <text evidence="2">The sequence shown here is derived from an EMBL/GenBank/DDBJ whole genome shotgun (WGS) entry which is preliminary data.</text>
</comment>
<evidence type="ECO:0000313" key="2">
    <source>
        <dbReference type="EMBL" id="EFP96934.1"/>
    </source>
</evidence>
<dbReference type="STRING" id="796620.VIBC2010_19990"/>
<keyword evidence="3" id="KW-1185">Reference proteome</keyword>
<feature type="compositionally biased region" description="Polar residues" evidence="1">
    <location>
        <begin position="51"/>
        <end position="63"/>
    </location>
</feature>
<feature type="region of interest" description="Disordered" evidence="1">
    <location>
        <begin position="1"/>
        <end position="20"/>
    </location>
</feature>
<feature type="region of interest" description="Disordered" evidence="1">
    <location>
        <begin position="51"/>
        <end position="72"/>
    </location>
</feature>
<feature type="compositionally biased region" description="Basic and acidic residues" evidence="1">
    <location>
        <begin position="1"/>
        <end position="11"/>
    </location>
</feature>
<organism evidence="2 3">
    <name type="scientific">Vibrio caribbeanicus ATCC BAA-2122</name>
    <dbReference type="NCBI Taxonomy" id="796620"/>
    <lineage>
        <taxon>Bacteria</taxon>
        <taxon>Pseudomonadati</taxon>
        <taxon>Pseudomonadota</taxon>
        <taxon>Gammaproteobacteria</taxon>
        <taxon>Vibrionales</taxon>
        <taxon>Vibrionaceae</taxon>
        <taxon>Vibrio</taxon>
    </lineage>
</organism>
<dbReference type="AlphaFoldDB" id="E3BJ08"/>
<dbReference type="Proteomes" id="UP000002943">
    <property type="component" value="Unassembled WGS sequence"/>
</dbReference>